<reference evidence="1 2" key="1">
    <citation type="submission" date="2016-11" db="EMBL/GenBank/DDBJ databases">
        <title>Study of marine rhodopsin-containing bacteria.</title>
        <authorList>
            <person name="Yoshizawa S."/>
            <person name="Kumagai Y."/>
            <person name="Kogure K."/>
        </authorList>
    </citation>
    <scope>NUCLEOTIDE SEQUENCE [LARGE SCALE GENOMIC DNA]</scope>
    <source>
        <strain evidence="1 2">SAORIC-28</strain>
    </source>
</reference>
<gene>
    <name evidence="1" type="ORF">BSZ37_18510</name>
</gene>
<evidence type="ECO:0000313" key="2">
    <source>
        <dbReference type="Proteomes" id="UP000216339"/>
    </source>
</evidence>
<accession>A0A271J6B9</accession>
<dbReference type="Proteomes" id="UP000216339">
    <property type="component" value="Unassembled WGS sequence"/>
</dbReference>
<evidence type="ECO:0008006" key="3">
    <source>
        <dbReference type="Google" id="ProtNLM"/>
    </source>
</evidence>
<proteinExistence type="predicted"/>
<dbReference type="AlphaFoldDB" id="A0A271J6B9"/>
<evidence type="ECO:0000313" key="1">
    <source>
        <dbReference type="EMBL" id="PAP78858.1"/>
    </source>
</evidence>
<protein>
    <recommendedName>
        <fullName evidence="3">Porin domain-containing protein</fullName>
    </recommendedName>
</protein>
<organism evidence="1 2">
    <name type="scientific">Rubrivirga marina</name>
    <dbReference type="NCBI Taxonomy" id="1196024"/>
    <lineage>
        <taxon>Bacteria</taxon>
        <taxon>Pseudomonadati</taxon>
        <taxon>Rhodothermota</taxon>
        <taxon>Rhodothermia</taxon>
        <taxon>Rhodothermales</taxon>
        <taxon>Rubricoccaceae</taxon>
        <taxon>Rubrivirga</taxon>
    </lineage>
</organism>
<keyword evidence="2" id="KW-1185">Reference proteome</keyword>
<sequence length="279" mass="28756">MEYDVEGGSGTIQSVDLFAFADLTDRVQARVGYFPVAQPRGAILTPYFLIDAVDRAAIAERWLGGTLGGDGRDLGVDVTYAANGTRLTAALHNGAGTFARDVGNYREGISSPDVVNGPETEGVAFAAAGSVEVASVEVGAFGGVNGSEPARTGGRSYVTGGAHLYWGALPGSQPVRLKLDALAIRYDDDGTGAQEAAGVSALGAVRVLGAGEAFARAERFWADVEADGDDYLTAGLSYSPSAARGGPYERARVSLAYQYRGGGALGDAHLVILQGQLAF</sequence>
<comment type="caution">
    <text evidence="1">The sequence shown here is derived from an EMBL/GenBank/DDBJ whole genome shotgun (WGS) entry which is preliminary data.</text>
</comment>
<name>A0A271J6B9_9BACT</name>
<dbReference type="EMBL" id="MQWD01000001">
    <property type="protein sequence ID" value="PAP78858.1"/>
    <property type="molecule type" value="Genomic_DNA"/>
</dbReference>